<proteinExistence type="predicted"/>
<keyword evidence="2" id="KW-1185">Reference proteome</keyword>
<reference evidence="1 2" key="1">
    <citation type="journal article" date="2015" name="Genome Announc.">
        <title>Draft Genome Sequence of the Thermophile Thermus filiformis ATCC 43280, Producer of Carotenoid-(Di)glucoside-Branched Fatty Acid (Di)esters and Source of Hyperthermostable Enzymes of Biotechnological Interest.</title>
        <authorList>
            <person name="Mandelli F."/>
            <person name="Oliveira Ramires B."/>
            <person name="Couger M.B."/>
            <person name="Paixao D.A."/>
            <person name="Camilo C.M."/>
            <person name="Polikarpov I."/>
            <person name="Prade R."/>
            <person name="Riano-Pachon D.M."/>
            <person name="Squina F.M."/>
        </authorList>
    </citation>
    <scope>NUCLEOTIDE SEQUENCE [LARGE SCALE GENOMIC DNA]</scope>
    <source>
        <strain evidence="1 2">ATCC 43280</strain>
    </source>
</reference>
<dbReference type="EMBL" id="JPSL02000040">
    <property type="protein sequence ID" value="KIX84361.1"/>
    <property type="molecule type" value="Genomic_DNA"/>
</dbReference>
<sequence length="248" mass="28108">MNALPHPDLPAFYSPGGKARTAQVQAYLEGLHRLLARHRPLPPVTLFVLSERDWRERTRVPYGLPFQRTSRTRLYLFVPLVYPERLLHRLRQVLLPVAEEGLPGALEEFLDLTLGHEHAHAVQVAWRLRTGRRWLDEFLANYLFLFALKGAYPERYPLYLAWARLLARLRPPNPRLSAYDRLRTGLAEALYFQGVFALKADALVAKGEGALRALLQAPSPKEAYRVLLEALPDLTDLRGGPAPSPPGS</sequence>
<accession>A0A0D6XAJ2</accession>
<evidence type="ECO:0000313" key="2">
    <source>
        <dbReference type="Proteomes" id="UP000030364"/>
    </source>
</evidence>
<dbReference type="OrthoDB" id="31151at2"/>
<evidence type="ECO:0008006" key="3">
    <source>
        <dbReference type="Google" id="ProtNLM"/>
    </source>
</evidence>
<dbReference type="Proteomes" id="UP000030364">
    <property type="component" value="Unassembled WGS sequence"/>
</dbReference>
<evidence type="ECO:0000313" key="1">
    <source>
        <dbReference type="EMBL" id="KIX84361.1"/>
    </source>
</evidence>
<dbReference type="AlphaFoldDB" id="A0A0D6XAJ2"/>
<protein>
    <recommendedName>
        <fullName evidence="3">Peptidase</fullName>
    </recommendedName>
</protein>
<dbReference type="RefSeq" id="WP_038060354.1">
    <property type="nucleotide sequence ID" value="NZ_JPSL02000040.1"/>
</dbReference>
<name>A0A0D6XAJ2_THEFI</name>
<organism evidence="1 2">
    <name type="scientific">Thermus filiformis</name>
    <dbReference type="NCBI Taxonomy" id="276"/>
    <lineage>
        <taxon>Bacteria</taxon>
        <taxon>Thermotogati</taxon>
        <taxon>Deinococcota</taxon>
        <taxon>Deinococci</taxon>
        <taxon>Thermales</taxon>
        <taxon>Thermaceae</taxon>
        <taxon>Thermus</taxon>
    </lineage>
</organism>
<comment type="caution">
    <text evidence="1">The sequence shown here is derived from an EMBL/GenBank/DDBJ whole genome shotgun (WGS) entry which is preliminary data.</text>
</comment>
<gene>
    <name evidence="1" type="ORF">THFILI_09535</name>
</gene>
<dbReference type="STRING" id="276.THFILI_09535"/>